<evidence type="ECO:0000313" key="2">
    <source>
        <dbReference type="Proteomes" id="UP000036890"/>
    </source>
</evidence>
<comment type="caution">
    <text evidence="1">The sequence shown here is derived from an EMBL/GenBank/DDBJ whole genome shotgun (WGS) entry which is preliminary data.</text>
</comment>
<accession>A0A0L8A8M4</accession>
<dbReference type="InterPro" id="IPR008554">
    <property type="entry name" value="Glutaredoxin-like"/>
</dbReference>
<dbReference type="OrthoDB" id="8537427at2"/>
<gene>
    <name evidence="1" type="ORF">W7K_13830</name>
</gene>
<dbReference type="SUPFAM" id="SSF52833">
    <property type="entry name" value="Thioredoxin-like"/>
    <property type="match status" value="1"/>
</dbReference>
<evidence type="ECO:0000313" key="1">
    <source>
        <dbReference type="EMBL" id="KOE98561.1"/>
    </source>
</evidence>
<dbReference type="Proteomes" id="UP000036890">
    <property type="component" value="Unassembled WGS sequence"/>
</dbReference>
<dbReference type="Gene3D" id="3.40.30.10">
    <property type="entry name" value="Glutaredoxin"/>
    <property type="match status" value="1"/>
</dbReference>
<protein>
    <submittedName>
        <fullName evidence="1">Glutaredoxin</fullName>
    </submittedName>
</protein>
<dbReference type="AlphaFoldDB" id="A0A0L8A8M4"/>
<sequence length="77" mass="8770">MLTLFQRDDCHLCDMALAELAKARAPEFESVFLDDQPALESRYGARVPVLRDERGDRELDWPFDAATVQAWLAESSL</sequence>
<dbReference type="Pfam" id="PF05768">
    <property type="entry name" value="Glrx-like"/>
    <property type="match status" value="1"/>
</dbReference>
<reference evidence="1 2" key="1">
    <citation type="journal article" date="2012" name="J. Bacteriol.">
        <title>Genome sequence of a novel nicotine-degrading strain, Pseudomonas geniculata N1.</title>
        <authorList>
            <person name="Tang H."/>
            <person name="Yu H."/>
            <person name="Tai C."/>
            <person name="Huang K."/>
            <person name="Liu Y."/>
            <person name="Wang L."/>
            <person name="Yao Y."/>
            <person name="Wu G."/>
            <person name="Xu P."/>
        </authorList>
    </citation>
    <scope>NUCLEOTIDE SEQUENCE [LARGE SCALE GENOMIC DNA]</scope>
    <source>
        <strain evidence="1 2">N1</strain>
    </source>
</reference>
<dbReference type="EMBL" id="AJLO02000027">
    <property type="protein sequence ID" value="KOE98561.1"/>
    <property type="molecule type" value="Genomic_DNA"/>
</dbReference>
<proteinExistence type="predicted"/>
<name>A0A0L8A8M4_9GAMM</name>
<organism evidence="1 2">
    <name type="scientific">Stenotrophomonas geniculata N1</name>
    <dbReference type="NCBI Taxonomy" id="1167641"/>
    <lineage>
        <taxon>Bacteria</taxon>
        <taxon>Pseudomonadati</taxon>
        <taxon>Pseudomonadota</taxon>
        <taxon>Gammaproteobacteria</taxon>
        <taxon>Lysobacterales</taxon>
        <taxon>Lysobacteraceae</taxon>
        <taxon>Stenotrophomonas</taxon>
    </lineage>
</organism>
<dbReference type="RefSeq" id="WP_010482753.1">
    <property type="nucleotide sequence ID" value="NZ_AJLO02000027.1"/>
</dbReference>
<dbReference type="InterPro" id="IPR036249">
    <property type="entry name" value="Thioredoxin-like_sf"/>
</dbReference>